<evidence type="ECO:0000256" key="2">
    <source>
        <dbReference type="ARBA" id="ARBA00022801"/>
    </source>
</evidence>
<comment type="similarity">
    <text evidence="1">Belongs to the peptidase S33 family.</text>
</comment>
<comment type="caution">
    <text evidence="4">The sequence shown here is derived from an EMBL/GenBank/DDBJ whole genome shotgun (WGS) entry which is preliminary data.</text>
</comment>
<reference evidence="4" key="1">
    <citation type="submission" date="2021-06" db="EMBL/GenBank/DDBJ databases">
        <title>Comparative genomics, transcriptomics and evolutionary studies reveal genomic signatures of adaptation to plant cell wall in hemibiotrophic fungi.</title>
        <authorList>
            <consortium name="DOE Joint Genome Institute"/>
            <person name="Baroncelli R."/>
            <person name="Diaz J.F."/>
            <person name="Benocci T."/>
            <person name="Peng M."/>
            <person name="Battaglia E."/>
            <person name="Haridas S."/>
            <person name="Andreopoulos W."/>
            <person name="Labutti K."/>
            <person name="Pangilinan J."/>
            <person name="Floch G.L."/>
            <person name="Makela M.R."/>
            <person name="Henrissat B."/>
            <person name="Grigoriev I.V."/>
            <person name="Crouch J.A."/>
            <person name="De Vries R.P."/>
            <person name="Sukno S.A."/>
            <person name="Thon M.R."/>
        </authorList>
    </citation>
    <scope>NUCLEOTIDE SEQUENCE</scope>
    <source>
        <strain evidence="4">CBS 102054</strain>
    </source>
</reference>
<dbReference type="PANTHER" id="PTHR21661">
    <property type="entry name" value="EPOXIDE HYDROLASE 1-RELATED"/>
    <property type="match status" value="1"/>
</dbReference>
<dbReference type="SUPFAM" id="SSF53474">
    <property type="entry name" value="alpha/beta-Hydrolases"/>
    <property type="match status" value="1"/>
</dbReference>
<evidence type="ECO:0000259" key="3">
    <source>
        <dbReference type="Pfam" id="PF06441"/>
    </source>
</evidence>
<gene>
    <name evidence="4" type="ORF">BDP81DRAFT_321367</name>
</gene>
<dbReference type="PANTHER" id="PTHR21661:SF79">
    <property type="entry name" value="EPOXIDE HYDROLASE"/>
    <property type="match status" value="1"/>
</dbReference>
<dbReference type="GO" id="GO:0004301">
    <property type="term" value="F:epoxide hydrolase activity"/>
    <property type="evidence" value="ECO:0007669"/>
    <property type="project" value="TreeGrafter"/>
</dbReference>
<accession>A0AAI9ZP60</accession>
<dbReference type="InterPro" id="IPR016292">
    <property type="entry name" value="Epoxide_hydrolase"/>
</dbReference>
<keyword evidence="5" id="KW-1185">Reference proteome</keyword>
<evidence type="ECO:0000256" key="1">
    <source>
        <dbReference type="ARBA" id="ARBA00010088"/>
    </source>
</evidence>
<dbReference type="Gene3D" id="3.40.50.1820">
    <property type="entry name" value="alpha/beta hydrolase"/>
    <property type="match status" value="1"/>
</dbReference>
<evidence type="ECO:0000313" key="4">
    <source>
        <dbReference type="EMBL" id="KAK1635518.1"/>
    </source>
</evidence>
<sequence>MCDIKEFKFDIAREKVERLQRKIRDTKLPDPPVSDDVNRNYGPEYHTAAYLYGMWANDFDWNEVQKGMNEVPQFLATIEDLTIHFVHARSKDSGAIPLLAIHGWPGTFWEFSRVWGPLSDPGNPDDPAFHVVVPSMPGFCSSSSPHQDHWKLRDNARIFDKLMKSLGYSEYMVQCGDLIHAVGRELGAKYTNSCKLLHCNFAPIPMPEDLKLTERERKAFSKCEDWVQGHRGYAVTERISPYRVGIALNDNPLGLLIWILERYNEGIPHPECQHDPFWTKAILTTASLYFFTECIMSSIMPHYDAPTYDSFSDLPMDEDDRIRVPFGFTSFSWDTNAVSRRAVERSVEKNGNLIFYRGMIH</sequence>
<evidence type="ECO:0000313" key="5">
    <source>
        <dbReference type="Proteomes" id="UP001243989"/>
    </source>
</evidence>
<proteinExistence type="inferred from homology"/>
<organism evidence="4 5">
    <name type="scientific">Colletotrichum phormii</name>
    <dbReference type="NCBI Taxonomy" id="359342"/>
    <lineage>
        <taxon>Eukaryota</taxon>
        <taxon>Fungi</taxon>
        <taxon>Dikarya</taxon>
        <taxon>Ascomycota</taxon>
        <taxon>Pezizomycotina</taxon>
        <taxon>Sordariomycetes</taxon>
        <taxon>Hypocreomycetidae</taxon>
        <taxon>Glomerellales</taxon>
        <taxon>Glomerellaceae</taxon>
        <taxon>Colletotrichum</taxon>
        <taxon>Colletotrichum acutatum species complex</taxon>
    </lineage>
</organism>
<dbReference type="GeneID" id="85469468"/>
<dbReference type="RefSeq" id="XP_060444125.1">
    <property type="nucleotide sequence ID" value="XM_060584606.1"/>
</dbReference>
<dbReference type="EMBL" id="JAHMHQ010000012">
    <property type="protein sequence ID" value="KAK1635518.1"/>
    <property type="molecule type" value="Genomic_DNA"/>
</dbReference>
<dbReference type="InterPro" id="IPR029058">
    <property type="entry name" value="AB_hydrolase_fold"/>
</dbReference>
<dbReference type="InterPro" id="IPR010497">
    <property type="entry name" value="Epoxide_hydro_N"/>
</dbReference>
<dbReference type="Proteomes" id="UP001243989">
    <property type="component" value="Unassembled WGS sequence"/>
</dbReference>
<feature type="domain" description="Epoxide hydrolase N-terminal" evidence="3">
    <location>
        <begin position="4"/>
        <end position="111"/>
    </location>
</feature>
<dbReference type="AlphaFoldDB" id="A0AAI9ZP60"/>
<name>A0AAI9ZP60_9PEZI</name>
<dbReference type="Pfam" id="PF06441">
    <property type="entry name" value="EHN"/>
    <property type="match status" value="1"/>
</dbReference>
<dbReference type="PIRSF" id="PIRSF001112">
    <property type="entry name" value="Epoxide_hydrolase"/>
    <property type="match status" value="1"/>
</dbReference>
<keyword evidence="2 4" id="KW-0378">Hydrolase</keyword>
<dbReference type="GO" id="GO:0097176">
    <property type="term" value="P:epoxide metabolic process"/>
    <property type="evidence" value="ECO:0007669"/>
    <property type="project" value="TreeGrafter"/>
</dbReference>
<protein>
    <submittedName>
        <fullName evidence="4">Epoxide hydrolase</fullName>
    </submittedName>
</protein>